<evidence type="ECO:0000313" key="1">
    <source>
        <dbReference type="EMBL" id="SMO64326.1"/>
    </source>
</evidence>
<evidence type="ECO:0000313" key="2">
    <source>
        <dbReference type="Proteomes" id="UP000317593"/>
    </source>
</evidence>
<protein>
    <submittedName>
        <fullName evidence="1">Uncharacterized protein</fullName>
    </submittedName>
</protein>
<accession>A0A521CXY3</accession>
<name>A0A521CXY3_9BACT</name>
<dbReference type="AlphaFoldDB" id="A0A521CXY3"/>
<proteinExistence type="predicted"/>
<keyword evidence="2" id="KW-1185">Reference proteome</keyword>
<dbReference type="RefSeq" id="WP_142714436.1">
    <property type="nucleotide sequence ID" value="NZ_FXTH01000008.1"/>
</dbReference>
<gene>
    <name evidence="1" type="ORF">SAMN06265218_1083</name>
</gene>
<sequence length="197" mass="22680">MNVLWIVIISLIGSTVRIKILKYFIAEWKNGHINKREHIVKALIHSVNANVDENGTGTIKIQYIADKQLEKDWHKIRKCEPGKDQVRTLASIGSPRVTAMRTIFTAKMPLRAVNQGPNGIDYQIHYRKLAEKYPNWSNANHYKTVNSVNRKPKKKKKSKEEQREIFEQLLASGEVDTQADIARKFNCSRAWVSKVLS</sequence>
<dbReference type="EMBL" id="FXTH01000008">
    <property type="protein sequence ID" value="SMO64326.1"/>
    <property type="molecule type" value="Genomic_DNA"/>
</dbReference>
<organism evidence="1 2">
    <name type="scientific">Fodinibius sediminis</name>
    <dbReference type="NCBI Taxonomy" id="1214077"/>
    <lineage>
        <taxon>Bacteria</taxon>
        <taxon>Pseudomonadati</taxon>
        <taxon>Balneolota</taxon>
        <taxon>Balneolia</taxon>
        <taxon>Balneolales</taxon>
        <taxon>Balneolaceae</taxon>
        <taxon>Fodinibius</taxon>
    </lineage>
</organism>
<dbReference type="Proteomes" id="UP000317593">
    <property type="component" value="Unassembled WGS sequence"/>
</dbReference>
<reference evidence="1 2" key="1">
    <citation type="submission" date="2017-05" db="EMBL/GenBank/DDBJ databases">
        <authorList>
            <person name="Varghese N."/>
            <person name="Submissions S."/>
        </authorList>
    </citation>
    <scope>NUCLEOTIDE SEQUENCE [LARGE SCALE GENOMIC DNA]</scope>
    <source>
        <strain evidence="1 2">DSM 21194</strain>
    </source>
</reference>